<evidence type="ECO:0000259" key="1">
    <source>
        <dbReference type="Pfam" id="PF06114"/>
    </source>
</evidence>
<dbReference type="Pfam" id="PF06114">
    <property type="entry name" value="Peptidase_M78"/>
    <property type="match status" value="1"/>
</dbReference>
<evidence type="ECO:0000313" key="2">
    <source>
        <dbReference type="EMBL" id="DAE13801.1"/>
    </source>
</evidence>
<name>A0A8S5Q4R5_9CAUD</name>
<dbReference type="EMBL" id="BK015570">
    <property type="protein sequence ID" value="DAE13801.1"/>
    <property type="molecule type" value="Genomic_DNA"/>
</dbReference>
<proteinExistence type="predicted"/>
<sequence length="346" mass="40637">MTQTNIPLERRNEIKEVVYYTLQNYRHSNIPVEIKAIARSFSNIRLVSYSKHMKKTNLSYDDMIKFTGTNDACTDYYAKANFFIIYYNDIAKNITTSNRYRWNIAHELGHIMLGHHIAHEKTRIFRNELSYSEYDNLEEEADYFASLILVPHAALLGFQIRNANHIKVMCKISEPAAKRRYYEFVEWKSHASTLDAYDMHILHFYFNFIYKRKCKNCGTGLIQKIGKYCPICGNKNTLEWGDGDTMKYPLLRTYENGKLIQCPNCNNEETNINGDYCQICGRIIVNRCPNIECTHEVLPSNARYCPLCGSKSIFHNLDYLKDWNYEETSHFFDNFPLGIDEELPFN</sequence>
<dbReference type="Gene3D" id="1.10.10.2910">
    <property type="match status" value="1"/>
</dbReference>
<feature type="domain" description="IrrE N-terminal-like" evidence="1">
    <location>
        <begin position="96"/>
        <end position="159"/>
    </location>
</feature>
<organism evidence="2">
    <name type="scientific">Siphoviridae sp. ctLNL10</name>
    <dbReference type="NCBI Taxonomy" id="2825453"/>
    <lineage>
        <taxon>Viruses</taxon>
        <taxon>Duplodnaviria</taxon>
        <taxon>Heunggongvirae</taxon>
        <taxon>Uroviricota</taxon>
        <taxon>Caudoviricetes</taxon>
    </lineage>
</organism>
<protein>
    <submittedName>
        <fullName evidence="2">IrrE N-terminal-like domain</fullName>
    </submittedName>
</protein>
<dbReference type="InterPro" id="IPR010359">
    <property type="entry name" value="IrrE_HExxH"/>
</dbReference>
<accession>A0A8S5Q4R5</accession>
<reference evidence="2" key="1">
    <citation type="journal article" date="2021" name="Proc. Natl. Acad. Sci. U.S.A.">
        <title>A Catalog of Tens of Thousands of Viruses from Human Metagenomes Reveals Hidden Associations with Chronic Diseases.</title>
        <authorList>
            <person name="Tisza M.J."/>
            <person name="Buck C.B."/>
        </authorList>
    </citation>
    <scope>NUCLEOTIDE SEQUENCE</scope>
    <source>
        <strain evidence="2">CtLNL10</strain>
    </source>
</reference>